<keyword evidence="2" id="KW-1185">Reference proteome</keyword>
<dbReference type="VEuPathDB" id="FungiDB:HMPREF1544_00836"/>
<evidence type="ECO:0008006" key="3">
    <source>
        <dbReference type="Google" id="ProtNLM"/>
    </source>
</evidence>
<proteinExistence type="predicted"/>
<reference evidence="2" key="1">
    <citation type="submission" date="2013-05" db="EMBL/GenBank/DDBJ databases">
        <title>The Genome sequence of Mucor circinelloides f. circinelloides 1006PhL.</title>
        <authorList>
            <consortium name="The Broad Institute Genomics Platform"/>
            <person name="Cuomo C."/>
            <person name="Earl A."/>
            <person name="Findley K."/>
            <person name="Lee S.C."/>
            <person name="Walker B."/>
            <person name="Young S."/>
            <person name="Zeng Q."/>
            <person name="Gargeya S."/>
            <person name="Fitzgerald M."/>
            <person name="Haas B."/>
            <person name="Abouelleil A."/>
            <person name="Allen A.W."/>
            <person name="Alvarado L."/>
            <person name="Arachchi H.M."/>
            <person name="Berlin A.M."/>
            <person name="Chapman S.B."/>
            <person name="Gainer-Dewar J."/>
            <person name="Goldberg J."/>
            <person name="Griggs A."/>
            <person name="Gujja S."/>
            <person name="Hansen M."/>
            <person name="Howarth C."/>
            <person name="Imamovic A."/>
            <person name="Ireland A."/>
            <person name="Larimer J."/>
            <person name="McCowan C."/>
            <person name="Murphy C."/>
            <person name="Pearson M."/>
            <person name="Poon T.W."/>
            <person name="Priest M."/>
            <person name="Roberts A."/>
            <person name="Saif S."/>
            <person name="Shea T."/>
            <person name="Sisk P."/>
            <person name="Sykes S."/>
            <person name="Wortman J."/>
            <person name="Nusbaum C."/>
            <person name="Birren B."/>
        </authorList>
    </citation>
    <scope>NUCLEOTIDE SEQUENCE [LARGE SCALE GENOMIC DNA]</scope>
    <source>
        <strain evidence="2">1006PhL</strain>
    </source>
</reference>
<name>S2JV15_MUCC1</name>
<dbReference type="EMBL" id="KE123901">
    <property type="protein sequence ID" value="EPB92267.1"/>
    <property type="molecule type" value="Genomic_DNA"/>
</dbReference>
<dbReference type="InParanoid" id="S2JV15"/>
<organism evidence="1 2">
    <name type="scientific">Mucor circinelloides f. circinelloides (strain 1006PhL)</name>
    <name type="common">Mucormycosis agent</name>
    <name type="synonym">Calyptromyces circinelloides</name>
    <dbReference type="NCBI Taxonomy" id="1220926"/>
    <lineage>
        <taxon>Eukaryota</taxon>
        <taxon>Fungi</taxon>
        <taxon>Fungi incertae sedis</taxon>
        <taxon>Mucoromycota</taxon>
        <taxon>Mucoromycotina</taxon>
        <taxon>Mucoromycetes</taxon>
        <taxon>Mucorales</taxon>
        <taxon>Mucorineae</taxon>
        <taxon>Mucoraceae</taxon>
        <taxon>Mucor</taxon>
    </lineage>
</organism>
<evidence type="ECO:0000313" key="2">
    <source>
        <dbReference type="Proteomes" id="UP000014254"/>
    </source>
</evidence>
<accession>S2JV15</accession>
<sequence length="161" mass="18588">METQQYKIIQASTQKLLFIKCTCGTLITFVTKNEFVYGQETCYCVTCKKIIKDKKVTYKLALAALDIEKNKMESIILYDDMASKAIGCPPSQYIEYMKQDKWLSKKLEEQLVGLYCSAITERTRDKGKKAKSFQFLYTDRLKLVDLIRNTANDINFDASIL</sequence>
<dbReference type="AlphaFoldDB" id="S2JV15"/>
<gene>
    <name evidence="1" type="ORF">HMPREF1544_00836</name>
</gene>
<dbReference type="OrthoDB" id="2269737at2759"/>
<evidence type="ECO:0000313" key="1">
    <source>
        <dbReference type="EMBL" id="EPB92267.1"/>
    </source>
</evidence>
<dbReference type="Proteomes" id="UP000014254">
    <property type="component" value="Unassembled WGS sequence"/>
</dbReference>
<dbReference type="OMA" id="CSAITER"/>
<protein>
    <recommendedName>
        <fullName evidence="3">Replication factor A C-terminal domain-containing protein</fullName>
    </recommendedName>
</protein>